<dbReference type="PANTHER" id="PTHR32002">
    <property type="entry name" value="PROTEIN NLP8"/>
    <property type="match status" value="1"/>
</dbReference>
<keyword evidence="3" id="KW-0804">Transcription</keyword>
<feature type="compositionally biased region" description="Basic and acidic residues" evidence="5">
    <location>
        <begin position="781"/>
        <end position="792"/>
    </location>
</feature>
<gene>
    <name evidence="8" type="ORF">OsI_35726</name>
</gene>
<dbReference type="InterPro" id="IPR000270">
    <property type="entry name" value="PB1_dom"/>
</dbReference>
<evidence type="ECO:0000256" key="4">
    <source>
        <dbReference type="ARBA" id="ARBA00023242"/>
    </source>
</evidence>
<keyword evidence="4" id="KW-0539">Nucleus</keyword>
<dbReference type="Pfam" id="PF00564">
    <property type="entry name" value="PB1"/>
    <property type="match status" value="1"/>
</dbReference>
<protein>
    <submittedName>
        <fullName evidence="8">Uncharacterized protein</fullName>
    </submittedName>
</protein>
<dbReference type="PROSITE" id="PS51745">
    <property type="entry name" value="PB1"/>
    <property type="match status" value="1"/>
</dbReference>
<accession>B8BJY5</accession>
<dbReference type="InterPro" id="IPR003035">
    <property type="entry name" value="RWP-RK_dom"/>
</dbReference>
<evidence type="ECO:0000256" key="3">
    <source>
        <dbReference type="ARBA" id="ARBA00023163"/>
    </source>
</evidence>
<dbReference type="EMBL" id="CM000136">
    <property type="protein sequence ID" value="EEC67971.1"/>
    <property type="molecule type" value="Genomic_DNA"/>
</dbReference>
<sequence length="948" mass="104999">MDGGGTPDGDPVPDMDMLMLSSALDGLDSYTDLVAGSLVADSIFSALTCFPPSQERLLHVSTHVGSSSKQDDSDVSITEEGNTTRTRSDRAAGLASGEPVAAGIGSVPKPFDGVTLTERMLRALAMLKEASGGEAILVQVWMPVRNGEQHVLTTSDQPFLLDQKLTGYREVSRQFTFSAEEGPGLFPGLPGRVFMSGMPEWTSNVMYYHGSEYLRVDYARRHEVRGSLAMPVFNSSGGSCCAVLEVVMTREKDNFCLEMVNVSNALQGQSERQAEFLVVYITHKHKPPPIIQLPRTSWNLETGQSIQSQISPIESVQLSTVNAWRHSQSYSRDQKLALMEIFDVLQAVCQAHLLPLALAWIPVCSKRDVLVSIEYGAKFGKRNKEVLCIEESACYVNDTRVRDFVQVCAEHPLEKGQGVAGNAYLSNNPFFSSDVKDYDMHAYPLVNHARKFGLHAAVAIRLQSTYTKNDDYVLEFFLPVLCKGGEEQQLLLDSISATMRKVCKSLRTVSDAELKEDVTRKLSNENRSGTRCPSPVNLIYSGREIDVSNETKTNTPLEYQIEGIDEQLSDTKSTNKLIKCSNASDGEKRRSSTEKSVSLSVLQQYFSGSLKDAAKSIGVCPTTLKRICRQHGISRWPSRKIKKVNRSLKKIQNVISSVHGVEGVLKYDPSTGCLISSVSPSIEPVLMNVEHKGSDPLPIESELPHLNFEPDCDAYRREHAGQDVLHKLQNKQNGEINFDMDDGELFRNSHSTRTLSGAFCEDMSNGLYVAREMTCVAKTGTRTERLEHKPSSRDSFSAPQEYRMESETDKSNKNSKQSLPSSSSMTDCSTSSGETFKSIKSQSANESNTTVVVKASYKNDTIRFKLLPSMKYEQLLEEIAKRLKLSIGLFQLKYKDDEGDWVILASDADLQECLEILDTTRLRILKLQVQDVVCPIGSSSGSCSMLRP</sequence>
<dbReference type="SUPFAM" id="SSF54277">
    <property type="entry name" value="CAD &amp; PB1 domains"/>
    <property type="match status" value="1"/>
</dbReference>
<dbReference type="STRING" id="39946.B8BJY5"/>
<dbReference type="Gramene" id="BGIOSGA034185-TA">
    <property type="protein sequence ID" value="BGIOSGA034185-PA"/>
    <property type="gene ID" value="BGIOSGA034185"/>
</dbReference>
<reference evidence="8 9" key="1">
    <citation type="journal article" date="2005" name="PLoS Biol.">
        <title>The genomes of Oryza sativa: a history of duplications.</title>
        <authorList>
            <person name="Yu J."/>
            <person name="Wang J."/>
            <person name="Lin W."/>
            <person name="Li S."/>
            <person name="Li H."/>
            <person name="Zhou J."/>
            <person name="Ni P."/>
            <person name="Dong W."/>
            <person name="Hu S."/>
            <person name="Zeng C."/>
            <person name="Zhang J."/>
            <person name="Zhang Y."/>
            <person name="Li R."/>
            <person name="Xu Z."/>
            <person name="Li S."/>
            <person name="Li X."/>
            <person name="Zheng H."/>
            <person name="Cong L."/>
            <person name="Lin L."/>
            <person name="Yin J."/>
            <person name="Geng J."/>
            <person name="Li G."/>
            <person name="Shi J."/>
            <person name="Liu J."/>
            <person name="Lv H."/>
            <person name="Li J."/>
            <person name="Wang J."/>
            <person name="Deng Y."/>
            <person name="Ran L."/>
            <person name="Shi X."/>
            <person name="Wang X."/>
            <person name="Wu Q."/>
            <person name="Li C."/>
            <person name="Ren X."/>
            <person name="Wang J."/>
            <person name="Wang X."/>
            <person name="Li D."/>
            <person name="Liu D."/>
            <person name="Zhang X."/>
            <person name="Ji Z."/>
            <person name="Zhao W."/>
            <person name="Sun Y."/>
            <person name="Zhang Z."/>
            <person name="Bao J."/>
            <person name="Han Y."/>
            <person name="Dong L."/>
            <person name="Ji J."/>
            <person name="Chen P."/>
            <person name="Wu S."/>
            <person name="Liu J."/>
            <person name="Xiao Y."/>
            <person name="Bu D."/>
            <person name="Tan J."/>
            <person name="Yang L."/>
            <person name="Ye C."/>
            <person name="Zhang J."/>
            <person name="Xu J."/>
            <person name="Zhou Y."/>
            <person name="Yu Y."/>
            <person name="Zhang B."/>
            <person name="Zhuang S."/>
            <person name="Wei H."/>
            <person name="Liu B."/>
            <person name="Lei M."/>
            <person name="Yu H."/>
            <person name="Li Y."/>
            <person name="Xu H."/>
            <person name="Wei S."/>
            <person name="He X."/>
            <person name="Fang L."/>
            <person name="Zhang Z."/>
            <person name="Zhang Y."/>
            <person name="Huang X."/>
            <person name="Su Z."/>
            <person name="Tong W."/>
            <person name="Li J."/>
            <person name="Tong Z."/>
            <person name="Li S."/>
            <person name="Ye J."/>
            <person name="Wang L."/>
            <person name="Fang L."/>
            <person name="Lei T."/>
            <person name="Chen C."/>
            <person name="Chen H."/>
            <person name="Xu Z."/>
            <person name="Li H."/>
            <person name="Huang H."/>
            <person name="Zhang F."/>
            <person name="Xu H."/>
            <person name="Li N."/>
            <person name="Zhao C."/>
            <person name="Li S."/>
            <person name="Dong L."/>
            <person name="Huang Y."/>
            <person name="Li L."/>
            <person name="Xi Y."/>
            <person name="Qi Q."/>
            <person name="Li W."/>
            <person name="Zhang B."/>
            <person name="Hu W."/>
            <person name="Zhang Y."/>
            <person name="Tian X."/>
            <person name="Jiao Y."/>
            <person name="Liang X."/>
            <person name="Jin J."/>
            <person name="Gao L."/>
            <person name="Zheng W."/>
            <person name="Hao B."/>
            <person name="Liu S."/>
            <person name="Wang W."/>
            <person name="Yuan L."/>
            <person name="Cao M."/>
            <person name="McDermott J."/>
            <person name="Samudrala R."/>
            <person name="Wang J."/>
            <person name="Wong G.K."/>
            <person name="Yang H."/>
        </authorList>
    </citation>
    <scope>NUCLEOTIDE SEQUENCE [LARGE SCALE GENOMIC DNA]</scope>
    <source>
        <strain evidence="9">cv. 93-11</strain>
    </source>
</reference>
<evidence type="ECO:0000256" key="5">
    <source>
        <dbReference type="SAM" id="MobiDB-lite"/>
    </source>
</evidence>
<dbReference type="InterPro" id="IPR055081">
    <property type="entry name" value="NLP1-9_GAF"/>
</dbReference>
<feature type="region of interest" description="Disordered" evidence="5">
    <location>
        <begin position="781"/>
        <end position="830"/>
    </location>
</feature>
<dbReference type="PANTHER" id="PTHR32002:SF45">
    <property type="entry name" value="PB1 DOMAIN-CONTAINING PROTEIN"/>
    <property type="match status" value="1"/>
</dbReference>
<feature type="compositionally biased region" description="Low complexity" evidence="5">
    <location>
        <begin position="814"/>
        <end position="830"/>
    </location>
</feature>
<keyword evidence="9" id="KW-1185">Reference proteome</keyword>
<dbReference type="AlphaFoldDB" id="B8BJY5"/>
<keyword evidence="2" id="KW-0238">DNA-binding</keyword>
<dbReference type="Pfam" id="PF02042">
    <property type="entry name" value="RWP-RK"/>
    <property type="match status" value="1"/>
</dbReference>
<evidence type="ECO:0000313" key="8">
    <source>
        <dbReference type="EMBL" id="EEC67971.1"/>
    </source>
</evidence>
<dbReference type="SMART" id="SM00666">
    <property type="entry name" value="PB1"/>
    <property type="match status" value="1"/>
</dbReference>
<dbReference type="Gene3D" id="3.10.20.90">
    <property type="entry name" value="Phosphatidylinositol 3-kinase Catalytic Subunit, Chain A, domain 1"/>
    <property type="match status" value="1"/>
</dbReference>
<dbReference type="GO" id="GO:0003677">
    <property type="term" value="F:DNA binding"/>
    <property type="evidence" value="ECO:0007669"/>
    <property type="project" value="UniProtKB-KW"/>
</dbReference>
<feature type="compositionally biased region" description="Basic and acidic residues" evidence="5">
    <location>
        <begin position="802"/>
        <end position="812"/>
    </location>
</feature>
<feature type="domain" description="RWP-RK" evidence="6">
    <location>
        <begin position="583"/>
        <end position="664"/>
    </location>
</feature>
<evidence type="ECO:0000256" key="2">
    <source>
        <dbReference type="ARBA" id="ARBA00023125"/>
    </source>
</evidence>
<feature type="compositionally biased region" description="Polar residues" evidence="5">
    <location>
        <begin position="75"/>
        <end position="85"/>
    </location>
</feature>
<organism evidence="8 9">
    <name type="scientific">Oryza sativa subsp. indica</name>
    <name type="common">Rice</name>
    <dbReference type="NCBI Taxonomy" id="39946"/>
    <lineage>
        <taxon>Eukaryota</taxon>
        <taxon>Viridiplantae</taxon>
        <taxon>Streptophyta</taxon>
        <taxon>Embryophyta</taxon>
        <taxon>Tracheophyta</taxon>
        <taxon>Spermatophyta</taxon>
        <taxon>Magnoliopsida</taxon>
        <taxon>Liliopsida</taxon>
        <taxon>Poales</taxon>
        <taxon>Poaceae</taxon>
        <taxon>BOP clade</taxon>
        <taxon>Oryzoideae</taxon>
        <taxon>Oryzeae</taxon>
        <taxon>Oryzinae</taxon>
        <taxon>Oryza</taxon>
        <taxon>Oryza sativa</taxon>
    </lineage>
</organism>
<dbReference type="GO" id="GO:0003700">
    <property type="term" value="F:DNA-binding transcription factor activity"/>
    <property type="evidence" value="ECO:0007669"/>
    <property type="project" value="InterPro"/>
</dbReference>
<dbReference type="PROSITE" id="PS51519">
    <property type="entry name" value="RWP_RK"/>
    <property type="match status" value="1"/>
</dbReference>
<dbReference type="InterPro" id="IPR053793">
    <property type="entry name" value="PB1-like"/>
</dbReference>
<dbReference type="Pfam" id="PF22922">
    <property type="entry name" value="GAF_NLP"/>
    <property type="match status" value="1"/>
</dbReference>
<evidence type="ECO:0000259" key="6">
    <source>
        <dbReference type="PROSITE" id="PS51519"/>
    </source>
</evidence>
<name>B8BJY5_ORYSI</name>
<feature type="region of interest" description="Disordered" evidence="5">
    <location>
        <begin position="63"/>
        <end position="97"/>
    </location>
</feature>
<feature type="domain" description="PB1" evidence="7">
    <location>
        <begin position="850"/>
        <end position="932"/>
    </location>
</feature>
<dbReference type="OMA" id="DMHAYPL"/>
<evidence type="ECO:0000259" key="7">
    <source>
        <dbReference type="PROSITE" id="PS51745"/>
    </source>
</evidence>
<keyword evidence="1" id="KW-0805">Transcription regulation</keyword>
<dbReference type="HOGENOM" id="CLU_008971_0_0_1"/>
<dbReference type="InterPro" id="IPR045012">
    <property type="entry name" value="NLP"/>
</dbReference>
<proteinExistence type="predicted"/>
<evidence type="ECO:0000256" key="1">
    <source>
        <dbReference type="ARBA" id="ARBA00023015"/>
    </source>
</evidence>
<dbReference type="Proteomes" id="UP000007015">
    <property type="component" value="Chromosome 11"/>
</dbReference>
<evidence type="ECO:0000313" key="9">
    <source>
        <dbReference type="Proteomes" id="UP000007015"/>
    </source>
</evidence>